<reference evidence="3" key="1">
    <citation type="submission" date="2021-03" db="EMBL/GenBank/DDBJ databases">
        <authorList>
            <person name="Li Z."/>
            <person name="Yang C."/>
        </authorList>
    </citation>
    <scope>NUCLEOTIDE SEQUENCE</scope>
    <source>
        <strain evidence="3">Dzin_1.0</strain>
        <tissue evidence="3">Leaf</tissue>
    </source>
</reference>
<feature type="domain" description="DUF7054" evidence="2">
    <location>
        <begin position="71"/>
        <end position="154"/>
    </location>
</feature>
<accession>A0A9D5CHM4</accession>
<organism evidence="3 4">
    <name type="scientific">Dioscorea zingiberensis</name>
    <dbReference type="NCBI Taxonomy" id="325984"/>
    <lineage>
        <taxon>Eukaryota</taxon>
        <taxon>Viridiplantae</taxon>
        <taxon>Streptophyta</taxon>
        <taxon>Embryophyta</taxon>
        <taxon>Tracheophyta</taxon>
        <taxon>Spermatophyta</taxon>
        <taxon>Magnoliopsida</taxon>
        <taxon>Liliopsida</taxon>
        <taxon>Dioscoreales</taxon>
        <taxon>Dioscoreaceae</taxon>
        <taxon>Dioscorea</taxon>
    </lineage>
</organism>
<dbReference type="Proteomes" id="UP001085076">
    <property type="component" value="Miscellaneous, Linkage group lg05"/>
</dbReference>
<evidence type="ECO:0000256" key="1">
    <source>
        <dbReference type="SAM" id="MobiDB-lite"/>
    </source>
</evidence>
<feature type="compositionally biased region" description="Polar residues" evidence="1">
    <location>
        <begin position="18"/>
        <end position="27"/>
    </location>
</feature>
<dbReference type="PANTHER" id="PTHR33270:SF24">
    <property type="entry name" value="EXPRESSED PROTEIN"/>
    <property type="match status" value="1"/>
</dbReference>
<gene>
    <name evidence="3" type="ORF">J5N97_021421</name>
</gene>
<dbReference type="PANTHER" id="PTHR33270">
    <property type="entry name" value="BNAC05G50380D PROTEIN"/>
    <property type="match status" value="1"/>
</dbReference>
<dbReference type="EMBL" id="JAGGNH010000005">
    <property type="protein sequence ID" value="KAJ0973462.1"/>
    <property type="molecule type" value="Genomic_DNA"/>
</dbReference>
<evidence type="ECO:0000313" key="4">
    <source>
        <dbReference type="Proteomes" id="UP001085076"/>
    </source>
</evidence>
<keyword evidence="4" id="KW-1185">Reference proteome</keyword>
<evidence type="ECO:0000259" key="2">
    <source>
        <dbReference type="Pfam" id="PF23156"/>
    </source>
</evidence>
<dbReference type="InterPro" id="IPR055482">
    <property type="entry name" value="DUF7054"/>
</dbReference>
<feature type="region of interest" description="Disordered" evidence="1">
    <location>
        <begin position="1"/>
        <end position="44"/>
    </location>
</feature>
<dbReference type="Pfam" id="PF23156">
    <property type="entry name" value="DUF7054"/>
    <property type="match status" value="1"/>
</dbReference>
<proteinExistence type="predicted"/>
<feature type="compositionally biased region" description="Polar residues" evidence="1">
    <location>
        <begin position="1"/>
        <end position="11"/>
    </location>
</feature>
<dbReference type="AlphaFoldDB" id="A0A9D5CHM4"/>
<dbReference type="OrthoDB" id="651546at2759"/>
<sequence>MAPDSSNTTRTMRPRRSGSFNWGTKTASAVEPRQMRRPKTQPELFAWRSDSSPLSLDRGSSSATAKELKGPSKILVNVTVYRSLGAVQLMASTVWTVSDLIAAAVQVYVKEERRPILPTTALSDFTLHYSQFSLEGLGPEEKLMELGSRNFFLYSKSTALSLSASASCSNEVQKSSKNKAEPWFNFAGFLL</sequence>
<name>A0A9D5CHM4_9LILI</name>
<protein>
    <recommendedName>
        <fullName evidence="2">DUF7054 domain-containing protein</fullName>
    </recommendedName>
</protein>
<evidence type="ECO:0000313" key="3">
    <source>
        <dbReference type="EMBL" id="KAJ0973462.1"/>
    </source>
</evidence>
<dbReference type="InterPro" id="IPR040358">
    <property type="entry name" value="At4g22758-like"/>
</dbReference>
<comment type="caution">
    <text evidence="3">The sequence shown here is derived from an EMBL/GenBank/DDBJ whole genome shotgun (WGS) entry which is preliminary data.</text>
</comment>
<reference evidence="3" key="2">
    <citation type="journal article" date="2022" name="Hortic Res">
        <title>The genome of Dioscorea zingiberensis sheds light on the biosynthesis, origin and evolution of the medicinally important diosgenin saponins.</title>
        <authorList>
            <person name="Li Y."/>
            <person name="Tan C."/>
            <person name="Li Z."/>
            <person name="Guo J."/>
            <person name="Li S."/>
            <person name="Chen X."/>
            <person name="Wang C."/>
            <person name="Dai X."/>
            <person name="Yang H."/>
            <person name="Song W."/>
            <person name="Hou L."/>
            <person name="Xu J."/>
            <person name="Tong Z."/>
            <person name="Xu A."/>
            <person name="Yuan X."/>
            <person name="Wang W."/>
            <person name="Yang Q."/>
            <person name="Chen L."/>
            <person name="Sun Z."/>
            <person name="Wang K."/>
            <person name="Pan B."/>
            <person name="Chen J."/>
            <person name="Bao Y."/>
            <person name="Liu F."/>
            <person name="Qi X."/>
            <person name="Gang D.R."/>
            <person name="Wen J."/>
            <person name="Li J."/>
        </authorList>
    </citation>
    <scope>NUCLEOTIDE SEQUENCE</scope>
    <source>
        <strain evidence="3">Dzin_1.0</strain>
    </source>
</reference>